<evidence type="ECO:0000259" key="5">
    <source>
        <dbReference type="SMART" id="SM00499"/>
    </source>
</evidence>
<evidence type="ECO:0000313" key="6">
    <source>
        <dbReference type="EMBL" id="KAF4367553.1"/>
    </source>
</evidence>
<dbReference type="AlphaFoldDB" id="A0A7J6GJX6"/>
<evidence type="ECO:0000256" key="4">
    <source>
        <dbReference type="SAM" id="SignalP"/>
    </source>
</evidence>
<evidence type="ECO:0000256" key="1">
    <source>
        <dbReference type="ARBA" id="ARBA00003211"/>
    </source>
</evidence>
<evidence type="ECO:0000256" key="3">
    <source>
        <dbReference type="ARBA" id="ARBA00023121"/>
    </source>
</evidence>
<dbReference type="InterPro" id="IPR044741">
    <property type="entry name" value="NsLTP-like"/>
</dbReference>
<reference evidence="9 10" key="1">
    <citation type="journal article" date="2020" name="bioRxiv">
        <title>Sequence and annotation of 42 cannabis genomes reveals extensive copy number variation in cannabinoid synthesis and pathogen resistance genes.</title>
        <authorList>
            <person name="Mckernan K.J."/>
            <person name="Helbert Y."/>
            <person name="Kane L.T."/>
            <person name="Ebling H."/>
            <person name="Zhang L."/>
            <person name="Liu B."/>
            <person name="Eaton Z."/>
            <person name="Mclaughlin S."/>
            <person name="Kingan S."/>
            <person name="Baybayan P."/>
            <person name="Concepcion G."/>
            <person name="Jordan M."/>
            <person name="Riva A."/>
            <person name="Barbazuk W."/>
            <person name="Harkins T."/>
        </authorList>
    </citation>
    <scope>NUCLEOTIDE SEQUENCE [LARGE SCALE GENOMIC DNA]</scope>
    <source>
        <strain evidence="9 10">cv. Jamaican Lion 4</strain>
        <strain evidence="6">Father</strain>
        <strain evidence="8">Mother</strain>
        <tissue evidence="8">Leaf</tissue>
    </source>
</reference>
<accession>A0A7J6GJX6</accession>
<dbReference type="SMART" id="SM00499">
    <property type="entry name" value="AAI"/>
    <property type="match status" value="1"/>
</dbReference>
<keyword evidence="10" id="KW-1185">Reference proteome</keyword>
<feature type="chain" id="PRO_5033593622" description="Bifunctional inhibitor/plant lipid transfer protein/seed storage helical domain-containing protein" evidence="4">
    <location>
        <begin position="27"/>
        <end position="105"/>
    </location>
</feature>
<protein>
    <recommendedName>
        <fullName evidence="5">Bifunctional inhibitor/plant lipid transfer protein/seed storage helical domain-containing protein</fullName>
    </recommendedName>
</protein>
<sequence length="105" mass="11112">MEMKMATMVIMAIVLIVSSMFEVSSAAGICNMSEDGLNTCRPAVTASNPVPPTQTCCDALKSADLQCFCDYKNSSPFLLSAFGIDPTLAMQLPAKCNIPSPPNCV</sequence>
<evidence type="ECO:0000256" key="2">
    <source>
        <dbReference type="ARBA" id="ARBA00022448"/>
    </source>
</evidence>
<evidence type="ECO:0000313" key="7">
    <source>
        <dbReference type="EMBL" id="KAF4370342.1"/>
    </source>
</evidence>
<dbReference type="Proteomes" id="UP000525078">
    <property type="component" value="Unassembled WGS sequence"/>
</dbReference>
<dbReference type="EMBL" id="JAATIQ010000246">
    <property type="protein sequence ID" value="KAF4367553.1"/>
    <property type="molecule type" value="Genomic_DNA"/>
</dbReference>
<dbReference type="Pfam" id="PF14368">
    <property type="entry name" value="LTP_2"/>
    <property type="match status" value="1"/>
</dbReference>
<dbReference type="CDD" id="cd04660">
    <property type="entry name" value="nsLTP_like"/>
    <property type="match status" value="1"/>
</dbReference>
<dbReference type="GO" id="GO:0005504">
    <property type="term" value="F:fatty acid binding"/>
    <property type="evidence" value="ECO:0007669"/>
    <property type="project" value="InterPro"/>
</dbReference>
<dbReference type="Proteomes" id="UP000583929">
    <property type="component" value="Unassembled WGS sequence"/>
</dbReference>
<dbReference type="GO" id="GO:0009627">
    <property type="term" value="P:systemic acquired resistance"/>
    <property type="evidence" value="ECO:0007669"/>
    <property type="project" value="InterPro"/>
</dbReference>
<evidence type="ECO:0000313" key="10">
    <source>
        <dbReference type="Proteomes" id="UP000583929"/>
    </source>
</evidence>
<comment type="function">
    <text evidence="1">Plant non-specific lipid-transfer proteins transfer phospholipids as well as galactolipids across membranes. May play a role in wax or cutin deposition in the cell walls of expanding epidermal cells and certain secretory tissues.</text>
</comment>
<organism evidence="8 9">
    <name type="scientific">Cannabis sativa</name>
    <name type="common">Hemp</name>
    <name type="synonym">Marijuana</name>
    <dbReference type="NCBI Taxonomy" id="3483"/>
    <lineage>
        <taxon>Eukaryota</taxon>
        <taxon>Viridiplantae</taxon>
        <taxon>Streptophyta</taxon>
        <taxon>Embryophyta</taxon>
        <taxon>Tracheophyta</taxon>
        <taxon>Spermatophyta</taxon>
        <taxon>Magnoliopsida</taxon>
        <taxon>eudicotyledons</taxon>
        <taxon>Gunneridae</taxon>
        <taxon>Pentapetalae</taxon>
        <taxon>rosids</taxon>
        <taxon>fabids</taxon>
        <taxon>Rosales</taxon>
        <taxon>Cannabaceae</taxon>
        <taxon>Cannabis</taxon>
    </lineage>
</organism>
<evidence type="ECO:0000313" key="8">
    <source>
        <dbReference type="EMBL" id="KAF4383167.1"/>
    </source>
</evidence>
<dbReference type="InterPro" id="IPR016140">
    <property type="entry name" value="Bifunc_inhib/LTP/seed_store"/>
</dbReference>
<dbReference type="PANTHER" id="PTHR33122:SF60">
    <property type="entry name" value="LIPID-TRANSFER PROTEIN DIR1-RELATED"/>
    <property type="match status" value="1"/>
</dbReference>
<dbReference type="EMBL" id="JAATIP010000053">
    <property type="protein sequence ID" value="KAF4383167.1"/>
    <property type="molecule type" value="Genomic_DNA"/>
</dbReference>
<keyword evidence="3" id="KW-0446">Lipid-binding</keyword>
<keyword evidence="4" id="KW-0732">Signal</keyword>
<dbReference type="PANTHER" id="PTHR33122">
    <property type="entry name" value="LIPID BINDING PROTEIN-RELATED"/>
    <property type="match status" value="1"/>
</dbReference>
<gene>
    <name evidence="8" type="ORF">F8388_009198</name>
    <name evidence="6" type="ORF">G4B88_003757</name>
    <name evidence="7" type="ORF">G4B88_013026</name>
</gene>
<proteinExistence type="predicted"/>
<dbReference type="EMBL" id="JAATIQ010000206">
    <property type="protein sequence ID" value="KAF4370342.1"/>
    <property type="molecule type" value="Genomic_DNA"/>
</dbReference>
<dbReference type="InterPro" id="IPR039265">
    <property type="entry name" value="DIR1-like"/>
</dbReference>
<feature type="signal peptide" evidence="4">
    <location>
        <begin position="1"/>
        <end position="26"/>
    </location>
</feature>
<name>A0A7J6GJX6_CANSA</name>
<comment type="caution">
    <text evidence="8">The sequence shown here is derived from an EMBL/GenBank/DDBJ whole genome shotgun (WGS) entry which is preliminary data.</text>
</comment>
<dbReference type="Gene3D" id="1.10.110.10">
    <property type="entry name" value="Plant lipid-transfer and hydrophobic proteins"/>
    <property type="match status" value="1"/>
</dbReference>
<evidence type="ECO:0000313" key="9">
    <source>
        <dbReference type="Proteomes" id="UP000525078"/>
    </source>
</evidence>
<dbReference type="InterPro" id="IPR036312">
    <property type="entry name" value="Bifun_inhib/LTP/seed_sf"/>
</dbReference>
<dbReference type="SUPFAM" id="SSF47699">
    <property type="entry name" value="Bifunctional inhibitor/lipid-transfer protein/seed storage 2S albumin"/>
    <property type="match status" value="1"/>
</dbReference>
<feature type="domain" description="Bifunctional inhibitor/plant lipid transfer protein/seed storage helical" evidence="5">
    <location>
        <begin position="30"/>
        <end position="104"/>
    </location>
</feature>
<keyword evidence="2" id="KW-0813">Transport</keyword>